<dbReference type="Gene3D" id="1.20.900.10">
    <property type="entry name" value="Dbl homology (DH) domain"/>
    <property type="match status" value="1"/>
</dbReference>
<dbReference type="Pfam" id="PF00621">
    <property type="entry name" value="RhoGEF"/>
    <property type="match status" value="1"/>
</dbReference>
<protein>
    <recommendedName>
        <fullName evidence="1">DH domain-containing protein</fullName>
    </recommendedName>
</protein>
<dbReference type="PANTHER" id="PTHR12673">
    <property type="entry name" value="FACIOGENITAL DYSPLASIA PROTEIN"/>
    <property type="match status" value="1"/>
</dbReference>
<name>A0A1Y2DJF6_9FUNG</name>
<reference evidence="2 3" key="1">
    <citation type="submission" date="2016-08" db="EMBL/GenBank/DDBJ databases">
        <title>A Parts List for Fungal Cellulosomes Revealed by Comparative Genomics.</title>
        <authorList>
            <consortium name="DOE Joint Genome Institute"/>
            <person name="Haitjema C.H."/>
            <person name="Gilmore S.P."/>
            <person name="Henske J.K."/>
            <person name="Solomon K.V."/>
            <person name="De Groot R."/>
            <person name="Kuo A."/>
            <person name="Mondo S.J."/>
            <person name="Salamov A.A."/>
            <person name="Labutti K."/>
            <person name="Zhao Z."/>
            <person name="Chiniquy J."/>
            <person name="Barry K."/>
            <person name="Brewer H.M."/>
            <person name="Purvine S.O."/>
            <person name="Wright A.T."/>
            <person name="Boxma B."/>
            <person name="Van Alen T."/>
            <person name="Hackstein J.H."/>
            <person name="Baker S.E."/>
            <person name="Grigoriev I.V."/>
            <person name="O'Malley M.A."/>
        </authorList>
    </citation>
    <scope>NUCLEOTIDE SEQUENCE [LARGE SCALE GENOMIC DNA]</scope>
    <source>
        <strain evidence="2 3">G1</strain>
    </source>
</reference>
<dbReference type="STRING" id="1754190.A0A1Y2DJF6"/>
<dbReference type="PROSITE" id="PS50010">
    <property type="entry name" value="DH_2"/>
    <property type="match status" value="1"/>
</dbReference>
<dbReference type="InterPro" id="IPR051092">
    <property type="entry name" value="FYVE_RhoGEF_PH"/>
</dbReference>
<keyword evidence="3" id="KW-1185">Reference proteome</keyword>
<dbReference type="PANTHER" id="PTHR12673:SF159">
    <property type="entry name" value="LD03170P"/>
    <property type="match status" value="1"/>
</dbReference>
<dbReference type="OrthoDB" id="660555at2759"/>
<dbReference type="InterPro" id="IPR035899">
    <property type="entry name" value="DBL_dom_sf"/>
</dbReference>
<dbReference type="Proteomes" id="UP000193920">
    <property type="component" value="Unassembled WGS sequence"/>
</dbReference>
<dbReference type="GO" id="GO:0005085">
    <property type="term" value="F:guanyl-nucleotide exchange factor activity"/>
    <property type="evidence" value="ECO:0007669"/>
    <property type="project" value="InterPro"/>
</dbReference>
<sequence>MDIHESTQTLYNKELIDCPKNEGSNDLEKYLLQNSYKPANKKYINIDILESYRKPSLYSTFSVSIRRSQESQLNESFIDYETITSEHENEMIYSGIISNYGPVIVTLKYFDNNQYCLCNIKTTLISKVFTISYEKCEHYFKYIDKKNLNDKRIIYLFSSLYQFLENDYFPISKTVTNLHIPAKLFFEKSICNEVYQIMSQLINISQKNHSRNVDILTTIKKIENKRLYFPPQIVDVLTKNRCINGYAVPSPSLISLKKYFGESITDLKWPFEEKKDSKQRELVFGSKLKEMERNACLNEILTTEENYVIKLKWLKEGYYDTLHNDPSQAGIKLYVVKLFLSESILKILEVNEKFLNDLRNAVNNRSIRETCQTMLNHINNFYAYESYTKGYESFIQNVKIIAARNDKFREFLDEKKYDKLSPFANTNPIGLVELLAEPLQRLTRYDLLWRELIKNTPKNDPDIQILTETVRSIYELVNRMELNINTEPEEEKTLRFFLKIINHPPTLNRPSVIYYGSIDCIEDFNFNDTKKFSNINIKLNKLQEIVMHFFSEYIMVTFPEVLSDQKKNKKKNSKDKKLKFLYFINIKDIEYIQERENSIKFIVKGNNHLYENDDEEAENMNYSIFKYKLMDREKQGQLVRFLNHLLVIEKSKLSYSGFEQETRRNSILKPKTSHDICDIKNKERKLFFLGINNANIYFRFVPLKGENMNSNNIQSKIGLIFDDTESFNINELKIFLRNKAIIGLIKSTKDGHFIWSFYKNEEFNIETDQDNITNNPININENSHENDEPINIITSNDNPSELNSIYSILVSLEMKLRNSKAYQEIQQINNIFYMQKLCKLLEMERPRSIFQESIYSLKMMKNKKLGKPESISGFSLAYSVSSRRKSITSCFVKEKSTTCNKYMSSGNSYFEGSTINSSKLRGISSWGTTLRRNITFTNKSTVASEVVFLNTFTSIISIIEKKCNEVIIIEKNKNEIKQKDMESLIKKIYSRKSINEKNISFSILWTILKSLIFEVEIISSSRLLMLQSCNDEREAIKILLTIPDDKIAILRKIVQLIQNIIIKENINKLGIDDISKEICPCLFHQDEKYNKNLFEYLLGKTNNTPKDPSPKLNSELQNKIFHWIMKYSDVIISGDSMKLEKGLENKEINSNIEKSIPIHSILKTVKEVSGDIDFDIKSNSLKRENSKHSKGSIEKKNVIINEENNNYIEVSNINEGNNSKYEPNTVYKEFYPRTFVSDTDINKSHFNEFNKLTNEEEEIIDSNKTLIENDTDKTF</sequence>
<evidence type="ECO:0000259" key="1">
    <source>
        <dbReference type="PROSITE" id="PS50010"/>
    </source>
</evidence>
<accession>A0A1Y2DJF6</accession>
<dbReference type="SMART" id="SM00325">
    <property type="entry name" value="RhoGEF"/>
    <property type="match status" value="1"/>
</dbReference>
<dbReference type="AlphaFoldDB" id="A0A1Y2DJF6"/>
<evidence type="ECO:0000313" key="3">
    <source>
        <dbReference type="Proteomes" id="UP000193920"/>
    </source>
</evidence>
<dbReference type="SUPFAM" id="SSF48350">
    <property type="entry name" value="GTPase activation domain, GAP"/>
    <property type="match status" value="1"/>
</dbReference>
<dbReference type="GO" id="GO:0005737">
    <property type="term" value="C:cytoplasm"/>
    <property type="evidence" value="ECO:0007669"/>
    <property type="project" value="TreeGrafter"/>
</dbReference>
<evidence type="ECO:0000313" key="2">
    <source>
        <dbReference type="EMBL" id="ORY59352.1"/>
    </source>
</evidence>
<dbReference type="EMBL" id="MCOG01000064">
    <property type="protein sequence ID" value="ORY59352.1"/>
    <property type="molecule type" value="Genomic_DNA"/>
</dbReference>
<dbReference type="InterPro" id="IPR000219">
    <property type="entry name" value="DH_dom"/>
</dbReference>
<dbReference type="InterPro" id="IPR008936">
    <property type="entry name" value="Rho_GTPase_activation_prot"/>
</dbReference>
<dbReference type="SUPFAM" id="SSF48065">
    <property type="entry name" value="DBL homology domain (DH-domain)"/>
    <property type="match status" value="1"/>
</dbReference>
<comment type="caution">
    <text evidence="2">The sequence shown here is derived from an EMBL/GenBank/DDBJ whole genome shotgun (WGS) entry which is preliminary data.</text>
</comment>
<proteinExistence type="predicted"/>
<feature type="domain" description="DH" evidence="1">
    <location>
        <begin position="292"/>
        <end position="483"/>
    </location>
</feature>
<organism evidence="2 3">
    <name type="scientific">Neocallimastix californiae</name>
    <dbReference type="NCBI Taxonomy" id="1754190"/>
    <lineage>
        <taxon>Eukaryota</taxon>
        <taxon>Fungi</taxon>
        <taxon>Fungi incertae sedis</taxon>
        <taxon>Chytridiomycota</taxon>
        <taxon>Chytridiomycota incertae sedis</taxon>
        <taxon>Neocallimastigomycetes</taxon>
        <taxon>Neocallimastigales</taxon>
        <taxon>Neocallimastigaceae</taxon>
        <taxon>Neocallimastix</taxon>
    </lineage>
</organism>
<gene>
    <name evidence="2" type="ORF">LY90DRAFT_246392</name>
</gene>